<feature type="transmembrane region" description="Helical" evidence="2">
    <location>
        <begin position="212"/>
        <end position="230"/>
    </location>
</feature>
<dbReference type="RefSeq" id="WP_394836206.1">
    <property type="nucleotide sequence ID" value="NZ_CP089929.1"/>
</dbReference>
<organism evidence="4 5">
    <name type="scientific">Pendulispora rubella</name>
    <dbReference type="NCBI Taxonomy" id="2741070"/>
    <lineage>
        <taxon>Bacteria</taxon>
        <taxon>Pseudomonadati</taxon>
        <taxon>Myxococcota</taxon>
        <taxon>Myxococcia</taxon>
        <taxon>Myxococcales</taxon>
        <taxon>Sorangiineae</taxon>
        <taxon>Pendulisporaceae</taxon>
        <taxon>Pendulispora</taxon>
    </lineage>
</organism>
<evidence type="ECO:0000256" key="2">
    <source>
        <dbReference type="SAM" id="Phobius"/>
    </source>
</evidence>
<feature type="transmembrane region" description="Helical" evidence="2">
    <location>
        <begin position="266"/>
        <end position="286"/>
    </location>
</feature>
<keyword evidence="5" id="KW-1185">Reference proteome</keyword>
<dbReference type="Gene3D" id="3.30.450.40">
    <property type="match status" value="1"/>
</dbReference>
<dbReference type="InterPro" id="IPR029016">
    <property type="entry name" value="GAF-like_dom_sf"/>
</dbReference>
<evidence type="ECO:0000256" key="1">
    <source>
        <dbReference type="SAM" id="Coils"/>
    </source>
</evidence>
<evidence type="ECO:0000259" key="3">
    <source>
        <dbReference type="PROSITE" id="PS50045"/>
    </source>
</evidence>
<evidence type="ECO:0000313" key="5">
    <source>
        <dbReference type="Proteomes" id="UP001374803"/>
    </source>
</evidence>
<dbReference type="InterPro" id="IPR002078">
    <property type="entry name" value="Sigma_54_int"/>
</dbReference>
<keyword evidence="2" id="KW-0472">Membrane</keyword>
<dbReference type="PROSITE" id="PS50045">
    <property type="entry name" value="SIGMA54_INTERACT_4"/>
    <property type="match status" value="1"/>
</dbReference>
<evidence type="ECO:0000313" key="4">
    <source>
        <dbReference type="EMBL" id="WXB06557.1"/>
    </source>
</evidence>
<feature type="transmembrane region" description="Helical" evidence="2">
    <location>
        <begin position="174"/>
        <end position="192"/>
    </location>
</feature>
<dbReference type="Proteomes" id="UP001374803">
    <property type="component" value="Chromosome"/>
</dbReference>
<feature type="domain" description="Sigma-54 factor interaction" evidence="3">
    <location>
        <begin position="535"/>
        <end position="748"/>
    </location>
</feature>
<feature type="transmembrane region" description="Helical" evidence="2">
    <location>
        <begin position="236"/>
        <end position="254"/>
    </location>
</feature>
<reference evidence="4" key="1">
    <citation type="submission" date="2021-12" db="EMBL/GenBank/DDBJ databases">
        <title>Discovery of the Pendulisporaceae a myxobacterial family with distinct sporulation behavior and unique specialized metabolism.</title>
        <authorList>
            <person name="Garcia R."/>
            <person name="Popoff A."/>
            <person name="Bader C.D."/>
            <person name="Loehr J."/>
            <person name="Walesch S."/>
            <person name="Walt C."/>
            <person name="Boldt J."/>
            <person name="Bunk B."/>
            <person name="Haeckl F.J.F.P.J."/>
            <person name="Gunesch A.P."/>
            <person name="Birkelbach J."/>
            <person name="Nuebel U."/>
            <person name="Pietschmann T."/>
            <person name="Bach T."/>
            <person name="Mueller R."/>
        </authorList>
    </citation>
    <scope>NUCLEOTIDE SEQUENCE</scope>
    <source>
        <strain evidence="4">MSr11367</strain>
    </source>
</reference>
<proteinExistence type="predicted"/>
<gene>
    <name evidence="4" type="ORF">LVJ94_04770</name>
</gene>
<feature type="coiled-coil region" evidence="1">
    <location>
        <begin position="483"/>
        <end position="517"/>
    </location>
</feature>
<accession>A0ABZ2L700</accession>
<keyword evidence="2" id="KW-1133">Transmembrane helix</keyword>
<feature type="transmembrane region" description="Helical" evidence="2">
    <location>
        <begin position="140"/>
        <end position="162"/>
    </location>
</feature>
<protein>
    <recommendedName>
        <fullName evidence="3">Sigma-54 factor interaction domain-containing protein</fullName>
    </recommendedName>
</protein>
<keyword evidence="1" id="KW-0175">Coiled coil</keyword>
<feature type="transmembrane region" description="Helical" evidence="2">
    <location>
        <begin position="102"/>
        <end position="119"/>
    </location>
</feature>
<dbReference type="Gene3D" id="1.10.8.60">
    <property type="match status" value="1"/>
</dbReference>
<dbReference type="SUPFAM" id="SSF52540">
    <property type="entry name" value="P-loop containing nucleoside triphosphate hydrolases"/>
    <property type="match status" value="1"/>
</dbReference>
<name>A0ABZ2L700_9BACT</name>
<sequence>MMNSPPPQLSWWRRVLARRALFPFLATILYGISAAHRGEMLDAYGTTRSGLDFSGWCMAFTAIGLAVHAAWRTDTNAALVEWALGLVLASMAGAPAPGWADAFGSIGALIACVAAARAMDAVEPAPSLASTWRRDRRITWAIYGGIVFFWLVAGYAHLVAALDADSIFRAHPRPFATTLGVFGGTALFAGCVRTGTERRFELGVAERFRASAAILAASVVIASVLAMGALVVADRAVRFGMTLASVLVVAVSLHRDAVTIARVSRLGIVLTGALAPLTLLASLIASDRPFDAGWIACGATIGAAFLGRIASRMATGLRPARGGWLDAMVTAENALLRNDPEDALREVLVALREPAGPSAPSPELWTFDPMRVLRIDLAGYAHEKEKMLLPELVPVACMEREAVLRIEVLEALEVRRPDLRPVLRWMDDRGALACVVVTRDGEPEGLLVLPRGERTDPFTLEEVRALKRLADRLAAACHSKSASARARQRERDLVRKVEEAEEAVERLRHDAAVEASRHARATMRWARRATVGIYSPPARLAYDALERRAKAGVATVVVAKSGIDPIPYIARAHLAGARRDGPFVLVDGTAAREHEVARWSDPVVSPLALSDGGALVLVDGVALPNDVQRLIGQALAERRMPWETARPLDTVLVLTSAIEADQLLHSGRLENALAARLADALDQPIVLPRLRDRSEDVRAILTDRLAREGMRILGSPVGLEDAAYARLVEYPFPGEDAELQALVRKLVARCAAGLGGAHVSEEGLGGAVRLVIRAADIDALELSHTEPEAGTGAPRPGIRLL</sequence>
<dbReference type="Gene3D" id="3.40.50.300">
    <property type="entry name" value="P-loop containing nucleotide triphosphate hydrolases"/>
    <property type="match status" value="1"/>
</dbReference>
<dbReference type="SUPFAM" id="SSF55781">
    <property type="entry name" value="GAF domain-like"/>
    <property type="match status" value="1"/>
</dbReference>
<keyword evidence="2" id="KW-0812">Transmembrane</keyword>
<dbReference type="InterPro" id="IPR027417">
    <property type="entry name" value="P-loop_NTPase"/>
</dbReference>
<dbReference type="EMBL" id="CP089983">
    <property type="protein sequence ID" value="WXB06557.1"/>
    <property type="molecule type" value="Genomic_DNA"/>
</dbReference>
<feature type="transmembrane region" description="Helical" evidence="2">
    <location>
        <begin position="53"/>
        <end position="71"/>
    </location>
</feature>